<dbReference type="EMBL" id="JBHZPZ010000002">
    <property type="protein sequence ID" value="MFE3866855.1"/>
    <property type="molecule type" value="Genomic_DNA"/>
</dbReference>
<dbReference type="InterPro" id="IPR035093">
    <property type="entry name" value="RelE/ParE_toxin_dom_sf"/>
</dbReference>
<accession>A0ABW6HTB7</accession>
<reference evidence="1 2" key="1">
    <citation type="submission" date="2024-06" db="EMBL/GenBank/DDBJ databases">
        <title>Flavobacterium spp. isolated from glacier.</title>
        <authorList>
            <person name="Han D."/>
        </authorList>
    </citation>
    <scope>NUCLEOTIDE SEQUENCE [LARGE SCALE GENOMIC DNA]</scope>
    <source>
        <strain evidence="1 2">LS2P90</strain>
    </source>
</reference>
<dbReference type="Gene3D" id="3.30.2310.20">
    <property type="entry name" value="RelE-like"/>
    <property type="match status" value="1"/>
</dbReference>
<proteinExistence type="predicted"/>
<sequence length="99" mass="12040">MKIVWTPIAKESYNEIEVFLMVRWNIKITKEFVVAVKQTMDIIKQHPYCFQKWEHDNSYLKGMVNSKVSFFYIVEIDKIVVHLFWNNMQNPENLEENLR</sequence>
<evidence type="ECO:0000313" key="2">
    <source>
        <dbReference type="Proteomes" id="UP001600109"/>
    </source>
</evidence>
<comment type="caution">
    <text evidence="1">The sequence shown here is derived from an EMBL/GenBank/DDBJ whole genome shotgun (WGS) entry which is preliminary data.</text>
</comment>
<protein>
    <submittedName>
        <fullName evidence="1">Type II toxin-antitoxin system RelE/ParE family toxin</fullName>
    </submittedName>
</protein>
<dbReference type="RefSeq" id="WP_379853505.1">
    <property type="nucleotide sequence ID" value="NZ_JBHZPZ010000002.1"/>
</dbReference>
<name>A0ABW6HTB7_9FLAO</name>
<organism evidence="1 2">
    <name type="scientific">Flavobacterium xylosi</name>
    <dbReference type="NCBI Taxonomy" id="3230415"/>
    <lineage>
        <taxon>Bacteria</taxon>
        <taxon>Pseudomonadati</taxon>
        <taxon>Bacteroidota</taxon>
        <taxon>Flavobacteriia</taxon>
        <taxon>Flavobacteriales</taxon>
        <taxon>Flavobacteriaceae</taxon>
        <taxon>Flavobacterium</taxon>
    </lineage>
</organism>
<gene>
    <name evidence="1" type="ORF">ACFX5E_02050</name>
</gene>
<evidence type="ECO:0000313" key="1">
    <source>
        <dbReference type="EMBL" id="MFE3866855.1"/>
    </source>
</evidence>
<keyword evidence="2" id="KW-1185">Reference proteome</keyword>
<dbReference type="Proteomes" id="UP001600109">
    <property type="component" value="Unassembled WGS sequence"/>
</dbReference>